<proteinExistence type="predicted"/>
<name>A0AAE1CWC6_9GAST</name>
<evidence type="ECO:0000313" key="2">
    <source>
        <dbReference type="Proteomes" id="UP001283361"/>
    </source>
</evidence>
<dbReference type="Proteomes" id="UP001283361">
    <property type="component" value="Unassembled WGS sequence"/>
</dbReference>
<accession>A0AAE1CWC6</accession>
<reference evidence="1" key="1">
    <citation type="journal article" date="2023" name="G3 (Bethesda)">
        <title>A reference genome for the long-term kleptoplast-retaining sea slug Elysia crispata morphotype clarki.</title>
        <authorList>
            <person name="Eastman K.E."/>
            <person name="Pendleton A.L."/>
            <person name="Shaikh M.A."/>
            <person name="Suttiyut T."/>
            <person name="Ogas R."/>
            <person name="Tomko P."/>
            <person name="Gavelis G."/>
            <person name="Widhalm J.R."/>
            <person name="Wisecaver J.H."/>
        </authorList>
    </citation>
    <scope>NUCLEOTIDE SEQUENCE</scope>
    <source>
        <strain evidence="1">ECLA1</strain>
    </source>
</reference>
<organism evidence="1 2">
    <name type="scientific">Elysia crispata</name>
    <name type="common">lettuce slug</name>
    <dbReference type="NCBI Taxonomy" id="231223"/>
    <lineage>
        <taxon>Eukaryota</taxon>
        <taxon>Metazoa</taxon>
        <taxon>Spiralia</taxon>
        <taxon>Lophotrochozoa</taxon>
        <taxon>Mollusca</taxon>
        <taxon>Gastropoda</taxon>
        <taxon>Heterobranchia</taxon>
        <taxon>Euthyneura</taxon>
        <taxon>Panpulmonata</taxon>
        <taxon>Sacoglossa</taxon>
        <taxon>Placobranchoidea</taxon>
        <taxon>Plakobranchidae</taxon>
        <taxon>Elysia</taxon>
    </lineage>
</organism>
<keyword evidence="2" id="KW-1185">Reference proteome</keyword>
<comment type="caution">
    <text evidence="1">The sequence shown here is derived from an EMBL/GenBank/DDBJ whole genome shotgun (WGS) entry which is preliminary data.</text>
</comment>
<evidence type="ECO:0000313" key="1">
    <source>
        <dbReference type="EMBL" id="KAK3740528.1"/>
    </source>
</evidence>
<dbReference type="AlphaFoldDB" id="A0AAE1CWC6"/>
<protein>
    <submittedName>
        <fullName evidence="1">Uncharacterized protein</fullName>
    </submittedName>
</protein>
<gene>
    <name evidence="1" type="ORF">RRG08_000515</name>
</gene>
<sequence length="444" mass="48832">MLASQGDVIFPVSPLALYNRQGTPDINTWKGLSGDSHLLSGISMSGSGPCIMRSSVPHTPSFSYSRLCLKESYIRGKEIGDRDQDAKSRANTWRFRSIPYLGCSVLGPTVCLVRIYGRRQTAGRGQGLSFEQGRAHYSACPSSRGDGIVKCATRGGSVPAGEQERCIAFGGPCLTSFGIRHHELGTSGVPVPGRSSTRVISRVTPHDLSRFSGVPPRDVRQPELFPVSHHTTYLASLVSRPGTFVNPSYFPCHTTRPISLLVSRPGTFVNPSYFPCHTTRPISLLWCPAPGRSSTRVISRVTPHDLSRFSGVPPRDVRQPELFPVSHHTTYLASLVSRPGTFVNPSYFPCHTTRPISLLWCPAPGRSSTRVISRVTPHDLSRFSGVPPRDVRQPELFPVSHHTTYLASLVSRPGTFVNPSYFPCHTTRPISLLWPHISRDVMSR</sequence>
<dbReference type="EMBL" id="JAWDGP010006468">
    <property type="protein sequence ID" value="KAK3740528.1"/>
    <property type="molecule type" value="Genomic_DNA"/>
</dbReference>